<name>A0A0A8YI80_ARUDO</name>
<sequence>METCMARAEAQSKWILRSVAQIVSDKLVY</sequence>
<organism evidence="1">
    <name type="scientific">Arundo donax</name>
    <name type="common">Giant reed</name>
    <name type="synonym">Donax arundinaceus</name>
    <dbReference type="NCBI Taxonomy" id="35708"/>
    <lineage>
        <taxon>Eukaryota</taxon>
        <taxon>Viridiplantae</taxon>
        <taxon>Streptophyta</taxon>
        <taxon>Embryophyta</taxon>
        <taxon>Tracheophyta</taxon>
        <taxon>Spermatophyta</taxon>
        <taxon>Magnoliopsida</taxon>
        <taxon>Liliopsida</taxon>
        <taxon>Poales</taxon>
        <taxon>Poaceae</taxon>
        <taxon>PACMAD clade</taxon>
        <taxon>Arundinoideae</taxon>
        <taxon>Arundineae</taxon>
        <taxon>Arundo</taxon>
    </lineage>
</organism>
<proteinExistence type="predicted"/>
<dbReference type="EMBL" id="GBRH01272717">
    <property type="protein sequence ID" value="JAD25178.1"/>
    <property type="molecule type" value="Transcribed_RNA"/>
</dbReference>
<evidence type="ECO:0000313" key="1">
    <source>
        <dbReference type="EMBL" id="JAD25178.1"/>
    </source>
</evidence>
<accession>A0A0A8YI80</accession>
<protein>
    <submittedName>
        <fullName evidence="1">Uncharacterized protein</fullName>
    </submittedName>
</protein>
<dbReference type="AlphaFoldDB" id="A0A0A8YI80"/>
<reference evidence="1" key="2">
    <citation type="journal article" date="2015" name="Data Brief">
        <title>Shoot transcriptome of the giant reed, Arundo donax.</title>
        <authorList>
            <person name="Barrero R.A."/>
            <person name="Guerrero F.D."/>
            <person name="Moolhuijzen P."/>
            <person name="Goolsby J.A."/>
            <person name="Tidwell J."/>
            <person name="Bellgard S.E."/>
            <person name="Bellgard M.I."/>
        </authorList>
    </citation>
    <scope>NUCLEOTIDE SEQUENCE</scope>
    <source>
        <tissue evidence="1">Shoot tissue taken approximately 20 cm above the soil surface</tissue>
    </source>
</reference>
<reference evidence="1" key="1">
    <citation type="submission" date="2014-09" db="EMBL/GenBank/DDBJ databases">
        <authorList>
            <person name="Magalhaes I.L.F."/>
            <person name="Oliveira U."/>
            <person name="Santos F.R."/>
            <person name="Vidigal T.H.D.A."/>
            <person name="Brescovit A.D."/>
            <person name="Santos A.J."/>
        </authorList>
    </citation>
    <scope>NUCLEOTIDE SEQUENCE</scope>
    <source>
        <tissue evidence="1">Shoot tissue taken approximately 20 cm above the soil surface</tissue>
    </source>
</reference>